<reference evidence="3" key="2">
    <citation type="submission" date="2025-08" db="UniProtKB">
        <authorList>
            <consortium name="Ensembl"/>
        </authorList>
    </citation>
    <scope>IDENTIFICATION</scope>
</reference>
<name>H2YHY9_CIOSA</name>
<sequence>MLLPNPVIFMSFIQFTFGDISLRAQSRGNNVAIPHLFTPSQINQTVTLHNEYRRNVTPEAADMSRLIWDAQLAEIATEYSRGCPTYTSGENANGGNKYLWIGENMYMTSNIALDEDYIPKMIKTWYDERQYYKDSLCVPRKQCGHYTQVVWAISYQIGCGMTTCGELYVADKMRKMVTVVVCNYVPGGNFSPLPYKEGKACSKCLIGQDCVDSMCEVTNPLNFTTKKPINGGFIYVNLDLVPHTNPPSDRITAVLR</sequence>
<dbReference type="PANTHER" id="PTHR10334">
    <property type="entry name" value="CYSTEINE-RICH SECRETORY PROTEIN-RELATED"/>
    <property type="match status" value="1"/>
</dbReference>
<organism evidence="3 4">
    <name type="scientific">Ciona savignyi</name>
    <name type="common">Pacific transparent sea squirt</name>
    <dbReference type="NCBI Taxonomy" id="51511"/>
    <lineage>
        <taxon>Eukaryota</taxon>
        <taxon>Metazoa</taxon>
        <taxon>Chordata</taxon>
        <taxon>Tunicata</taxon>
        <taxon>Ascidiacea</taxon>
        <taxon>Phlebobranchia</taxon>
        <taxon>Cionidae</taxon>
        <taxon>Ciona</taxon>
    </lineage>
</organism>
<dbReference type="SMART" id="SM00198">
    <property type="entry name" value="SCP"/>
    <property type="match status" value="1"/>
</dbReference>
<dbReference type="HOGENOM" id="CLU_035730_2_2_1"/>
<dbReference type="AlphaFoldDB" id="H2YHY9"/>
<evidence type="ECO:0000259" key="2">
    <source>
        <dbReference type="SMART" id="SM00198"/>
    </source>
</evidence>
<dbReference type="InterPro" id="IPR002413">
    <property type="entry name" value="V5_allergen-like"/>
</dbReference>
<dbReference type="InterPro" id="IPR001283">
    <property type="entry name" value="CRISP-related"/>
</dbReference>
<dbReference type="PROSITE" id="PS01010">
    <property type="entry name" value="CRISP_2"/>
    <property type="match status" value="1"/>
</dbReference>
<evidence type="ECO:0000313" key="4">
    <source>
        <dbReference type="Proteomes" id="UP000007875"/>
    </source>
</evidence>
<dbReference type="InterPro" id="IPR035940">
    <property type="entry name" value="CAP_sf"/>
</dbReference>
<dbReference type="PRINTS" id="PR00838">
    <property type="entry name" value="V5ALLERGEN"/>
</dbReference>
<feature type="domain" description="SCP" evidence="2">
    <location>
        <begin position="40"/>
        <end position="192"/>
    </location>
</feature>
<reference evidence="3" key="3">
    <citation type="submission" date="2025-09" db="UniProtKB">
        <authorList>
            <consortium name="Ensembl"/>
        </authorList>
    </citation>
    <scope>IDENTIFICATION</scope>
</reference>
<dbReference type="InterPro" id="IPR018244">
    <property type="entry name" value="Allrgn_V5/Tpx1_CS"/>
</dbReference>
<keyword evidence="4" id="KW-1185">Reference proteome</keyword>
<protein>
    <recommendedName>
        <fullName evidence="2">SCP domain-containing protein</fullName>
    </recommendedName>
</protein>
<dbReference type="PROSITE" id="PS01009">
    <property type="entry name" value="CRISP_1"/>
    <property type="match status" value="1"/>
</dbReference>
<dbReference type="SUPFAM" id="SSF55797">
    <property type="entry name" value="PR-1-like"/>
    <property type="match status" value="1"/>
</dbReference>
<proteinExistence type="inferred from homology"/>
<comment type="similarity">
    <text evidence="1">Belongs to the CRISP family.</text>
</comment>
<dbReference type="OMA" id="GCGMTTC"/>
<dbReference type="Gene3D" id="3.40.33.10">
    <property type="entry name" value="CAP"/>
    <property type="match status" value="1"/>
</dbReference>
<dbReference type="GeneTree" id="ENSGT01150000288261"/>
<dbReference type="Pfam" id="PF00188">
    <property type="entry name" value="CAP"/>
    <property type="match status" value="1"/>
</dbReference>
<dbReference type="InterPro" id="IPR014044">
    <property type="entry name" value="CAP_dom"/>
</dbReference>
<evidence type="ECO:0000256" key="1">
    <source>
        <dbReference type="ARBA" id="ARBA00009923"/>
    </source>
</evidence>
<dbReference type="GO" id="GO:0005576">
    <property type="term" value="C:extracellular region"/>
    <property type="evidence" value="ECO:0007669"/>
    <property type="project" value="InterPro"/>
</dbReference>
<accession>H2YHY9</accession>
<dbReference type="Ensembl" id="ENSCSAVT00000005007.1">
    <property type="protein sequence ID" value="ENSCSAVP00000004938.1"/>
    <property type="gene ID" value="ENSCSAVG00000002940.1"/>
</dbReference>
<dbReference type="PRINTS" id="PR00837">
    <property type="entry name" value="V5TPXLIKE"/>
</dbReference>
<dbReference type="Proteomes" id="UP000007875">
    <property type="component" value="Unassembled WGS sequence"/>
</dbReference>
<reference evidence="4" key="1">
    <citation type="submission" date="2003-08" db="EMBL/GenBank/DDBJ databases">
        <authorList>
            <person name="Birren B."/>
            <person name="Nusbaum C."/>
            <person name="Abebe A."/>
            <person name="Abouelleil A."/>
            <person name="Adekoya E."/>
            <person name="Ait-zahra M."/>
            <person name="Allen N."/>
            <person name="Allen T."/>
            <person name="An P."/>
            <person name="Anderson M."/>
            <person name="Anderson S."/>
            <person name="Arachchi H."/>
            <person name="Armbruster J."/>
            <person name="Bachantsang P."/>
            <person name="Baldwin J."/>
            <person name="Barry A."/>
            <person name="Bayul T."/>
            <person name="Blitshsteyn B."/>
            <person name="Bloom T."/>
            <person name="Blye J."/>
            <person name="Boguslavskiy L."/>
            <person name="Borowsky M."/>
            <person name="Boukhgalter B."/>
            <person name="Brunache A."/>
            <person name="Butler J."/>
            <person name="Calixte N."/>
            <person name="Calvo S."/>
            <person name="Camarata J."/>
            <person name="Campo K."/>
            <person name="Chang J."/>
            <person name="Cheshatsang Y."/>
            <person name="Citroen M."/>
            <person name="Collymore A."/>
            <person name="Considine T."/>
            <person name="Cook A."/>
            <person name="Cooke P."/>
            <person name="Corum B."/>
            <person name="Cuomo C."/>
            <person name="David R."/>
            <person name="Dawoe T."/>
            <person name="Degray S."/>
            <person name="Dodge S."/>
            <person name="Dooley K."/>
            <person name="Dorje P."/>
            <person name="Dorjee K."/>
            <person name="Dorris L."/>
            <person name="Duffey N."/>
            <person name="Dupes A."/>
            <person name="Elkins T."/>
            <person name="Engels R."/>
            <person name="Erickson J."/>
            <person name="Farina A."/>
            <person name="Faro S."/>
            <person name="Ferreira P."/>
            <person name="Fischer H."/>
            <person name="Fitzgerald M."/>
            <person name="Foley K."/>
            <person name="Gage D."/>
            <person name="Galagan J."/>
            <person name="Gearin G."/>
            <person name="Gnerre S."/>
            <person name="Gnirke A."/>
            <person name="Goyette A."/>
            <person name="Graham J."/>
            <person name="Grandbois E."/>
            <person name="Gyaltsen K."/>
            <person name="Hafez N."/>
            <person name="Hagopian D."/>
            <person name="Hagos B."/>
            <person name="Hall J."/>
            <person name="Hatcher B."/>
            <person name="Heller A."/>
            <person name="Higgins H."/>
            <person name="Honan T."/>
            <person name="Horn A."/>
            <person name="Houde N."/>
            <person name="Hughes L."/>
            <person name="Hulme W."/>
            <person name="Husby E."/>
            <person name="Iliev I."/>
            <person name="Jaffe D."/>
            <person name="Jones C."/>
            <person name="Kamal M."/>
            <person name="Kamat A."/>
            <person name="Kamvysselis M."/>
            <person name="Karlsson E."/>
            <person name="Kells C."/>
            <person name="Kieu A."/>
            <person name="Kisner P."/>
            <person name="Kodira C."/>
            <person name="Kulbokas E."/>
            <person name="Labutti K."/>
            <person name="Lama D."/>
            <person name="Landers T."/>
            <person name="Leger J."/>
            <person name="Levine S."/>
            <person name="Lewis D."/>
            <person name="Lewis T."/>
            <person name="Lindblad-toh K."/>
            <person name="Liu X."/>
            <person name="Lokyitsang T."/>
            <person name="Lokyitsang Y."/>
            <person name="Lucien O."/>
            <person name="Lui A."/>
            <person name="Ma L.J."/>
            <person name="Mabbitt R."/>
            <person name="Macdonald J."/>
            <person name="Maclean C."/>
            <person name="Major J."/>
            <person name="Manning J."/>
            <person name="Marabella R."/>
            <person name="Maru K."/>
            <person name="Matthews C."/>
            <person name="Mauceli E."/>
            <person name="Mccarthy M."/>
            <person name="Mcdonough S."/>
            <person name="Mcghee T."/>
            <person name="Meldrim J."/>
            <person name="Meneus L."/>
            <person name="Mesirov J."/>
            <person name="Mihalev A."/>
            <person name="Mihova T."/>
            <person name="Mikkelsen T."/>
            <person name="Mlenga V."/>
            <person name="Moru K."/>
            <person name="Mozes J."/>
            <person name="Mulrain L."/>
            <person name="Munson G."/>
            <person name="Naylor J."/>
            <person name="Newes C."/>
            <person name="Nguyen C."/>
            <person name="Nguyen N."/>
            <person name="Nguyen T."/>
            <person name="Nicol R."/>
            <person name="Nielsen C."/>
            <person name="Nizzari M."/>
            <person name="Norbu C."/>
            <person name="Norbu N."/>
            <person name="O'donnell P."/>
            <person name="Okoawo O."/>
            <person name="O'leary S."/>
            <person name="Omotosho B."/>
            <person name="O'neill K."/>
            <person name="Osman S."/>
            <person name="Parker S."/>
            <person name="Perrin D."/>
            <person name="Phunkhang P."/>
            <person name="Piqani B."/>
            <person name="Purcell S."/>
            <person name="Rachupka T."/>
            <person name="Ramasamy U."/>
            <person name="Rameau R."/>
            <person name="Ray V."/>
            <person name="Raymond C."/>
            <person name="Retta R."/>
            <person name="Richardson S."/>
            <person name="Rise C."/>
            <person name="Rodriguez J."/>
            <person name="Rogers J."/>
            <person name="Rogov P."/>
            <person name="Rutman M."/>
            <person name="Schupbach R."/>
            <person name="Seaman C."/>
            <person name="Settipalli S."/>
            <person name="Sharpe T."/>
            <person name="Sheridan J."/>
            <person name="Sherpa N."/>
            <person name="Shi J."/>
            <person name="Smirnov S."/>
            <person name="Smith C."/>
            <person name="Sougnez C."/>
            <person name="Spencer B."/>
            <person name="Stalker J."/>
            <person name="Stange-thomann N."/>
            <person name="Stavropoulos S."/>
            <person name="Stetson K."/>
            <person name="Stone C."/>
            <person name="Stone S."/>
            <person name="Stubbs M."/>
            <person name="Talamas J."/>
            <person name="Tchuinga P."/>
            <person name="Tenzing P."/>
            <person name="Tesfaye S."/>
            <person name="Theodore J."/>
            <person name="Thoulutsang Y."/>
            <person name="Topham K."/>
            <person name="Towey S."/>
            <person name="Tsamla T."/>
            <person name="Tsomo N."/>
            <person name="Vallee D."/>
            <person name="Vassiliev H."/>
            <person name="Venkataraman V."/>
            <person name="Vinson J."/>
            <person name="Vo A."/>
            <person name="Wade C."/>
            <person name="Wang S."/>
            <person name="Wangchuk T."/>
            <person name="Wangdi T."/>
            <person name="Whittaker C."/>
            <person name="Wilkinson J."/>
            <person name="Wu Y."/>
            <person name="Wyman D."/>
            <person name="Yadav S."/>
            <person name="Yang S."/>
            <person name="Yang X."/>
            <person name="Yeager S."/>
            <person name="Yee E."/>
            <person name="Young G."/>
            <person name="Zainoun J."/>
            <person name="Zembeck L."/>
            <person name="Zimmer A."/>
            <person name="Zody M."/>
            <person name="Lander E."/>
        </authorList>
    </citation>
    <scope>NUCLEOTIDE SEQUENCE [LARGE SCALE GENOMIC DNA]</scope>
</reference>
<evidence type="ECO:0000313" key="3">
    <source>
        <dbReference type="Ensembl" id="ENSCSAVP00000004938.1"/>
    </source>
</evidence>